<dbReference type="PROSITE" id="PS01060">
    <property type="entry name" value="FLIP_1"/>
    <property type="match status" value="1"/>
</dbReference>
<evidence type="ECO:0000256" key="11">
    <source>
        <dbReference type="ARBA" id="ARBA00023225"/>
    </source>
</evidence>
<dbReference type="PROSITE" id="PS01061">
    <property type="entry name" value="FLIP_2"/>
    <property type="match status" value="1"/>
</dbReference>
<dbReference type="NCBIfam" id="NF009438">
    <property type="entry name" value="PRK12797.1"/>
    <property type="match status" value="1"/>
</dbReference>
<feature type="transmembrane region" description="Helical" evidence="12">
    <location>
        <begin position="230"/>
        <end position="250"/>
    </location>
</feature>
<evidence type="ECO:0000256" key="7">
    <source>
        <dbReference type="ARBA" id="ARBA00022927"/>
    </source>
</evidence>
<dbReference type="InterPro" id="IPR005837">
    <property type="entry name" value="FliP"/>
</dbReference>
<dbReference type="PRINTS" id="PR01302">
    <property type="entry name" value="TYPE3IMPPROT"/>
</dbReference>
<comment type="subcellular location">
    <subcellularLocation>
        <location evidence="12">Cell membrane</location>
        <topology evidence="12">Multi-pass membrane protein</topology>
    </subcellularLocation>
    <subcellularLocation>
        <location evidence="12">Bacterial flagellum basal body</location>
    </subcellularLocation>
</comment>
<keyword evidence="14" id="KW-1185">Reference proteome</keyword>
<evidence type="ECO:0000313" key="13">
    <source>
        <dbReference type="EMBL" id="WAM32114.1"/>
    </source>
</evidence>
<dbReference type="EMBL" id="CP113864">
    <property type="protein sequence ID" value="WAM32114.1"/>
    <property type="molecule type" value="Genomic_DNA"/>
</dbReference>
<dbReference type="PANTHER" id="PTHR30587:SF0">
    <property type="entry name" value="FLAGELLAR BIOSYNTHETIC PROTEIN FLIP"/>
    <property type="match status" value="1"/>
</dbReference>
<keyword evidence="7 12" id="KW-0653">Protein transport</keyword>
<feature type="transmembrane region" description="Helical" evidence="12">
    <location>
        <begin position="52"/>
        <end position="81"/>
    </location>
</feature>
<evidence type="ECO:0000256" key="6">
    <source>
        <dbReference type="ARBA" id="ARBA00022795"/>
    </source>
</evidence>
<keyword evidence="3 12" id="KW-0813">Transport</keyword>
<evidence type="ECO:0000256" key="4">
    <source>
        <dbReference type="ARBA" id="ARBA00022475"/>
    </source>
</evidence>
<keyword evidence="13" id="KW-0966">Cell projection</keyword>
<dbReference type="Pfam" id="PF00813">
    <property type="entry name" value="FliP"/>
    <property type="match status" value="1"/>
</dbReference>
<keyword evidence="13" id="KW-0282">Flagellum</keyword>
<evidence type="ECO:0000256" key="10">
    <source>
        <dbReference type="ARBA" id="ARBA00023143"/>
    </source>
</evidence>
<keyword evidence="10" id="KW-0975">Bacterial flagellum</keyword>
<sequence length="251" mass="28265">MKKRFLYILSTGLIILIIAFCKIETAFATASFSLNLGDMNNPKDVSSAIQLIIFFTLLTLAPSILIMMTSFTRILIVLGFVRNALGTQQMPPNQILIGLALFLTFFIMAPVGQKIYTQSYQPYIKGEITSQEALKRAEVPLREFMLKNTRKKDLDLFVKLSNVNPNTDVRKLPLRVVIPAFIISELKSAFEMGFIIYVPFLIIDMVVASILMSMGMLMIPPVMISLPFKILLFILVDGWGLVVESLVRSFK</sequence>
<reference evidence="13" key="1">
    <citation type="submission" date="2022-12" db="EMBL/GenBank/DDBJ databases">
        <authorList>
            <person name="Bing R.G."/>
            <person name="Willard D.J."/>
            <person name="Manesh M.J.H."/>
            <person name="Laemthong T."/>
            <person name="Crosby J.R."/>
            <person name="Kelly R.M."/>
        </authorList>
    </citation>
    <scope>NUCLEOTIDE SEQUENCE</scope>
    <source>
        <strain evidence="13">DSM 8991</strain>
    </source>
</reference>
<dbReference type="InterPro" id="IPR005838">
    <property type="entry name" value="T3SS_IM_P"/>
</dbReference>
<evidence type="ECO:0000256" key="1">
    <source>
        <dbReference type="ARBA" id="ARBA00006257"/>
    </source>
</evidence>
<evidence type="ECO:0000256" key="3">
    <source>
        <dbReference type="ARBA" id="ARBA00022448"/>
    </source>
</evidence>
<keyword evidence="9 12" id="KW-0472">Membrane</keyword>
<evidence type="ECO:0000256" key="2">
    <source>
        <dbReference type="ARBA" id="ARBA00021714"/>
    </source>
</evidence>
<evidence type="ECO:0000313" key="14">
    <source>
        <dbReference type="Proteomes" id="UP001164745"/>
    </source>
</evidence>
<dbReference type="PRINTS" id="PR00951">
    <property type="entry name" value="FLGBIOSNFLIP"/>
</dbReference>
<keyword evidence="13" id="KW-0969">Cilium</keyword>
<keyword evidence="11 12" id="KW-1006">Bacterial flagellum protein export</keyword>
<comment type="similarity">
    <text evidence="1 12">Belongs to the FliP/MopC/SpaP family.</text>
</comment>
<dbReference type="Proteomes" id="UP001164745">
    <property type="component" value="Chromosome"/>
</dbReference>
<protein>
    <recommendedName>
        <fullName evidence="2 12">Flagellar biosynthetic protein FliP</fullName>
    </recommendedName>
</protein>
<organism evidence="13 14">
    <name type="scientific">Caldicellulosiruptor naganoensis</name>
    <dbReference type="NCBI Taxonomy" id="29324"/>
    <lineage>
        <taxon>Bacteria</taxon>
        <taxon>Bacillati</taxon>
        <taxon>Bacillota</taxon>
        <taxon>Bacillota incertae sedis</taxon>
        <taxon>Caldicellulosiruptorales</taxon>
        <taxon>Caldicellulosiruptoraceae</taxon>
        <taxon>Caldicellulosiruptor</taxon>
    </lineage>
</organism>
<evidence type="ECO:0000256" key="5">
    <source>
        <dbReference type="ARBA" id="ARBA00022692"/>
    </source>
</evidence>
<keyword evidence="4 12" id="KW-1003">Cell membrane</keyword>
<dbReference type="NCBIfam" id="TIGR01103">
    <property type="entry name" value="fliP"/>
    <property type="match status" value="1"/>
</dbReference>
<gene>
    <name evidence="12 13" type="primary">fliP</name>
    <name evidence="13" type="ORF">OTJ99_000620</name>
</gene>
<dbReference type="PANTHER" id="PTHR30587">
    <property type="entry name" value="FLAGELLAR BIOSYNTHETIC PROTEIN FLIP"/>
    <property type="match status" value="1"/>
</dbReference>
<accession>A0ABY7BHP1</accession>
<name>A0ABY7BHP1_9FIRM</name>
<keyword evidence="5 12" id="KW-0812">Transmembrane</keyword>
<dbReference type="RefSeq" id="WP_083943518.1">
    <property type="nucleotide sequence ID" value="NZ_CP113864.1"/>
</dbReference>
<proteinExistence type="inferred from homology"/>
<feature type="transmembrane region" description="Helical" evidence="12">
    <location>
        <begin position="93"/>
        <end position="112"/>
    </location>
</feature>
<evidence type="ECO:0000256" key="12">
    <source>
        <dbReference type="RuleBase" id="RU362069"/>
    </source>
</evidence>
<keyword evidence="6 12" id="KW-1005">Bacterial flagellum biogenesis</keyword>
<keyword evidence="8 12" id="KW-1133">Transmembrane helix</keyword>
<comment type="function">
    <text evidence="12">Plays a role in the flagellum-specific transport system.</text>
</comment>
<feature type="transmembrane region" description="Helical" evidence="12">
    <location>
        <begin position="194"/>
        <end position="218"/>
    </location>
</feature>
<evidence type="ECO:0000256" key="8">
    <source>
        <dbReference type="ARBA" id="ARBA00022989"/>
    </source>
</evidence>
<evidence type="ECO:0000256" key="9">
    <source>
        <dbReference type="ARBA" id="ARBA00023136"/>
    </source>
</evidence>